<sequence>MDIHLSAVSEDEFDALFSVVKQSLYVYVDSVFGWDDDFQRHRLKTDYEPNWFYWIEVAAERVGLLCFKPYACAYHIHLLIVLPEFQNQQIGKAMMYELHHRAHRENRSRVTLSSFACNTNAIRFYQSLGYQVEARDEHFFSLAFSLADFQA</sequence>
<dbReference type="Proteomes" id="UP000027192">
    <property type="component" value="Unassembled WGS sequence"/>
</dbReference>
<reference evidence="2 3" key="1">
    <citation type="submission" date="2014-04" db="EMBL/GenBank/DDBJ databases">
        <title>Draft genome sequence of Photobacterium halotolerans S2753: a solonamide, ngercheumicin and holomycin producer.</title>
        <authorList>
            <person name="Machado H.R."/>
            <person name="Gram L."/>
        </authorList>
    </citation>
    <scope>NUCLEOTIDE SEQUENCE [LARGE SCALE GENOMIC DNA]</scope>
    <source>
        <strain evidence="2 3">S2753</strain>
    </source>
</reference>
<gene>
    <name evidence="2" type="ORF">EA58_00170</name>
</gene>
<protein>
    <recommendedName>
        <fullName evidence="1">N-acetyltransferase domain-containing protein</fullName>
    </recommendedName>
</protein>
<dbReference type="PROSITE" id="PS51186">
    <property type="entry name" value="GNAT"/>
    <property type="match status" value="1"/>
</dbReference>
<dbReference type="InterPro" id="IPR000182">
    <property type="entry name" value="GNAT_dom"/>
</dbReference>
<accession>A0A066S0P7</accession>
<organism evidence="2 3">
    <name type="scientific">Photobacterium galatheae</name>
    <dbReference type="NCBI Taxonomy" id="1654360"/>
    <lineage>
        <taxon>Bacteria</taxon>
        <taxon>Pseudomonadati</taxon>
        <taxon>Pseudomonadota</taxon>
        <taxon>Gammaproteobacteria</taxon>
        <taxon>Vibrionales</taxon>
        <taxon>Vibrionaceae</taxon>
        <taxon>Photobacterium</taxon>
    </lineage>
</organism>
<name>A0A066S0P7_9GAMM</name>
<evidence type="ECO:0000313" key="3">
    <source>
        <dbReference type="Proteomes" id="UP000027192"/>
    </source>
</evidence>
<dbReference type="Gene3D" id="3.40.630.30">
    <property type="match status" value="1"/>
</dbReference>
<dbReference type="AlphaFoldDB" id="A0A066S0P7"/>
<dbReference type="OrthoDB" id="5892514at2"/>
<dbReference type="RefSeq" id="WP_036747586.1">
    <property type="nucleotide sequence ID" value="NZ_JAGSGC010000021.1"/>
</dbReference>
<evidence type="ECO:0000259" key="1">
    <source>
        <dbReference type="PROSITE" id="PS51186"/>
    </source>
</evidence>
<proteinExistence type="predicted"/>
<dbReference type="EMBL" id="JMIB01000001">
    <property type="protein sequence ID" value="KDM93537.1"/>
    <property type="molecule type" value="Genomic_DNA"/>
</dbReference>
<dbReference type="SUPFAM" id="SSF55729">
    <property type="entry name" value="Acyl-CoA N-acyltransferases (Nat)"/>
    <property type="match status" value="1"/>
</dbReference>
<dbReference type="CDD" id="cd04301">
    <property type="entry name" value="NAT_SF"/>
    <property type="match status" value="1"/>
</dbReference>
<comment type="caution">
    <text evidence="2">The sequence shown here is derived from an EMBL/GenBank/DDBJ whole genome shotgun (WGS) entry which is preliminary data.</text>
</comment>
<feature type="domain" description="N-acetyltransferase" evidence="1">
    <location>
        <begin position="3"/>
        <end position="151"/>
    </location>
</feature>
<keyword evidence="3" id="KW-1185">Reference proteome</keyword>
<evidence type="ECO:0000313" key="2">
    <source>
        <dbReference type="EMBL" id="KDM93537.1"/>
    </source>
</evidence>
<dbReference type="Pfam" id="PF00583">
    <property type="entry name" value="Acetyltransf_1"/>
    <property type="match status" value="1"/>
</dbReference>
<dbReference type="InterPro" id="IPR016181">
    <property type="entry name" value="Acyl_CoA_acyltransferase"/>
</dbReference>
<dbReference type="GO" id="GO:0016747">
    <property type="term" value="F:acyltransferase activity, transferring groups other than amino-acyl groups"/>
    <property type="evidence" value="ECO:0007669"/>
    <property type="project" value="InterPro"/>
</dbReference>
<dbReference type="STRING" id="1654360.EA58_00170"/>